<feature type="compositionally biased region" description="Low complexity" evidence="1">
    <location>
        <begin position="472"/>
        <end position="491"/>
    </location>
</feature>
<keyword evidence="4" id="KW-1185">Reference proteome</keyword>
<dbReference type="AlphaFoldDB" id="A0A9Q0YDE7"/>
<name>A0A9Q0YDE7_HOLLE</name>
<evidence type="ECO:0000256" key="1">
    <source>
        <dbReference type="SAM" id="MobiDB-lite"/>
    </source>
</evidence>
<dbReference type="InterPro" id="IPR036397">
    <property type="entry name" value="RNaseH_sf"/>
</dbReference>
<dbReference type="GO" id="GO:0003677">
    <property type="term" value="F:DNA binding"/>
    <property type="evidence" value="ECO:0007669"/>
    <property type="project" value="UniProtKB-KW"/>
</dbReference>
<protein>
    <recommendedName>
        <fullName evidence="2">DDE-1 domain-containing protein</fullName>
    </recommendedName>
</protein>
<evidence type="ECO:0000313" key="4">
    <source>
        <dbReference type="Proteomes" id="UP001152320"/>
    </source>
</evidence>
<evidence type="ECO:0000259" key="2">
    <source>
        <dbReference type="Pfam" id="PF03184"/>
    </source>
</evidence>
<feature type="domain" description="DDE-1" evidence="2">
    <location>
        <begin position="177"/>
        <end position="315"/>
    </location>
</feature>
<dbReference type="Pfam" id="PF03184">
    <property type="entry name" value="DDE_1"/>
    <property type="match status" value="1"/>
</dbReference>
<dbReference type="InterPro" id="IPR050863">
    <property type="entry name" value="CenT-Element_Derived"/>
</dbReference>
<dbReference type="InterPro" id="IPR004875">
    <property type="entry name" value="DDE_SF_endonuclease_dom"/>
</dbReference>
<evidence type="ECO:0000313" key="3">
    <source>
        <dbReference type="EMBL" id="KAJ8019629.1"/>
    </source>
</evidence>
<dbReference type="GO" id="GO:0005634">
    <property type="term" value="C:nucleus"/>
    <property type="evidence" value="ECO:0007669"/>
    <property type="project" value="TreeGrafter"/>
</dbReference>
<dbReference type="PANTHER" id="PTHR19303:SF74">
    <property type="entry name" value="POGO TRANSPOSABLE ELEMENT WITH KRAB DOMAIN"/>
    <property type="match status" value="1"/>
</dbReference>
<reference evidence="3" key="1">
    <citation type="submission" date="2021-10" db="EMBL/GenBank/DDBJ databases">
        <title>Tropical sea cucumber genome reveals ecological adaptation and Cuvierian tubules defense mechanism.</title>
        <authorList>
            <person name="Chen T."/>
        </authorList>
    </citation>
    <scope>NUCLEOTIDE SEQUENCE</scope>
    <source>
        <strain evidence="3">Nanhai2018</strain>
        <tissue evidence="3">Muscle</tissue>
    </source>
</reference>
<dbReference type="PANTHER" id="PTHR19303">
    <property type="entry name" value="TRANSPOSON"/>
    <property type="match status" value="1"/>
</dbReference>
<feature type="region of interest" description="Disordered" evidence="1">
    <location>
        <begin position="399"/>
        <end position="420"/>
    </location>
</feature>
<dbReference type="EMBL" id="JAIZAY010000023">
    <property type="protein sequence ID" value="KAJ8019629.1"/>
    <property type="molecule type" value="Genomic_DNA"/>
</dbReference>
<feature type="region of interest" description="Disordered" evidence="1">
    <location>
        <begin position="466"/>
        <end position="505"/>
    </location>
</feature>
<dbReference type="OrthoDB" id="10043687at2759"/>
<sequence>MAIRKAARLCGIPPQSLRDKVTGKTKIGRKSGPPTIFTSSEESLLKDHILLLAKVGYPLSRREVISLAINSAVLLQKRGPNNKVGKRWFEGFLKRWPELKIGRPQKLSLKRAKASSEEIVNNYFKELDLIMTKYNLKEKPQLIFNIDETGFQVEHSPPKCVGPSDGKLNSITTDKGAITTVIAAGNALGNTVPPYFVFKGKKMFESLKDGALPGSTFTLTESGWSNGEVFKDYVQNHLIKFLPNRNADEHVLLLYDGHNSHISVPLIEFALENKIVLFVLPPHTSHILQPLDVAVFKPLKTHFHNECHKLMRKTPGEVITRYHITRLISTAYMKAFTPENLTSSFRKTGIFPLNKNAVKTENFMPAENLRTPQTLNTSRDYSSNCIDGAESSLATFLLQQRPRPSTSATTKPKRKVQYRPGGVAITEEKILLKIRKVYDKPEELPIPKTNTKRKAGNCDALKSQDHESTCVTSKPSHLPSTSTSSGSVANSKNQSKREGESEEEIEGDDDKCCVCEQFSPPGLSSVLRTSVEFIEWAECTSCTHWVHLEFCVTEKQADIGEFSTVHIAKTCLWKNN</sequence>
<feature type="compositionally biased region" description="Polar residues" evidence="1">
    <location>
        <begin position="399"/>
        <end position="410"/>
    </location>
</feature>
<organism evidence="3 4">
    <name type="scientific">Holothuria leucospilota</name>
    <name type="common">Black long sea cucumber</name>
    <name type="synonym">Mertensiothuria leucospilota</name>
    <dbReference type="NCBI Taxonomy" id="206669"/>
    <lineage>
        <taxon>Eukaryota</taxon>
        <taxon>Metazoa</taxon>
        <taxon>Echinodermata</taxon>
        <taxon>Eleutherozoa</taxon>
        <taxon>Echinozoa</taxon>
        <taxon>Holothuroidea</taxon>
        <taxon>Aspidochirotacea</taxon>
        <taxon>Aspidochirotida</taxon>
        <taxon>Holothuriidae</taxon>
        <taxon>Holothuria</taxon>
    </lineage>
</organism>
<dbReference type="Gene3D" id="3.30.420.10">
    <property type="entry name" value="Ribonuclease H-like superfamily/Ribonuclease H"/>
    <property type="match status" value="1"/>
</dbReference>
<accession>A0A9Q0YDE7</accession>
<proteinExistence type="predicted"/>
<dbReference type="Proteomes" id="UP001152320">
    <property type="component" value="Chromosome 23"/>
</dbReference>
<gene>
    <name evidence="3" type="ORF">HOLleu_41286</name>
</gene>
<comment type="caution">
    <text evidence="3">The sequence shown here is derived from an EMBL/GenBank/DDBJ whole genome shotgun (WGS) entry which is preliminary data.</text>
</comment>